<reference evidence="2 3" key="1">
    <citation type="submission" date="2020-03" db="EMBL/GenBank/DDBJ databases">
        <title>WGS of actinomycetes isolated from Thailand.</title>
        <authorList>
            <person name="Thawai C."/>
        </authorList>
    </citation>
    <scope>NUCLEOTIDE SEQUENCE [LARGE SCALE GENOMIC DNA]</scope>
    <source>
        <strain evidence="2 3">NBRC 13905</strain>
    </source>
</reference>
<protein>
    <submittedName>
        <fullName evidence="2">Cobalamin biosynthesis protein CbiX</fullName>
    </submittedName>
</protein>
<dbReference type="Proteomes" id="UP000635996">
    <property type="component" value="Unassembled WGS sequence"/>
</dbReference>
<keyword evidence="3" id="KW-1185">Reference proteome</keyword>
<dbReference type="EMBL" id="JAATEL010000002">
    <property type="protein sequence ID" value="NJP13157.1"/>
    <property type="molecule type" value="Genomic_DNA"/>
</dbReference>
<evidence type="ECO:0000313" key="2">
    <source>
        <dbReference type="EMBL" id="NJP13157.1"/>
    </source>
</evidence>
<feature type="region of interest" description="Disordered" evidence="1">
    <location>
        <begin position="230"/>
        <end position="317"/>
    </location>
</feature>
<feature type="compositionally biased region" description="Basic residues" evidence="1">
    <location>
        <begin position="261"/>
        <end position="274"/>
    </location>
</feature>
<proteinExistence type="predicted"/>
<dbReference type="SUPFAM" id="SSF53800">
    <property type="entry name" value="Chelatase"/>
    <property type="match status" value="1"/>
</dbReference>
<comment type="caution">
    <text evidence="2">The sequence shown here is derived from an EMBL/GenBank/DDBJ whole genome shotgun (WGS) entry which is preliminary data.</text>
</comment>
<accession>A0ABX0YKX9</accession>
<evidence type="ECO:0000313" key="3">
    <source>
        <dbReference type="Proteomes" id="UP000635996"/>
    </source>
</evidence>
<evidence type="ECO:0000256" key="1">
    <source>
        <dbReference type="SAM" id="MobiDB-lite"/>
    </source>
</evidence>
<gene>
    <name evidence="2" type="ORF">HCJ95_02350</name>
</gene>
<sequence length="317" mass="32956">MVPGDVDVVAVGGHESDGGRALRGLPAPWVDCVSSGRELLMCVSASRARGRAVCVVPMTLGRDPDLAADAARTLLALSAEDRAGTVLAGPFGTQDHLVGWLRAAAARVAGDTALLVTAPSGGPFADADLFRIARLVRQYGHHRTVEVALIGGDPDPAEGVRRCLALGERRVVLLPAAWVTPEIPDPDCSERGGPLLSAPAVAGVLRARVHEAWERYDRLGDDGLSRALAAAHGHAHSHAHGHPPGGHPPAPVGSDGPHARHETHRPPPAHHHGPGHTADPQHGHRASPHTPPLDHPSGTAPLRGAGRHVVPPDRSFG</sequence>
<name>A0ABX0YKX9_STRTL</name>
<organism evidence="2 3">
    <name type="scientific">Streptomyces thermoviolaceus subsp. thermoviolaceus</name>
    <dbReference type="NCBI Taxonomy" id="66860"/>
    <lineage>
        <taxon>Bacteria</taxon>
        <taxon>Bacillati</taxon>
        <taxon>Actinomycetota</taxon>
        <taxon>Actinomycetes</taxon>
        <taxon>Kitasatosporales</taxon>
        <taxon>Streptomycetaceae</taxon>
        <taxon>Streptomyces</taxon>
    </lineage>
</organism>